<feature type="non-terminal residue" evidence="3">
    <location>
        <position position="1"/>
    </location>
</feature>
<feature type="transmembrane region" description="Helical" evidence="1">
    <location>
        <begin position="6"/>
        <end position="27"/>
    </location>
</feature>
<dbReference type="Proteomes" id="UP000005316">
    <property type="component" value="Unassembled WGS sequence"/>
</dbReference>
<comment type="caution">
    <text evidence="3">The sequence shown here is derived from an EMBL/GenBank/DDBJ whole genome shotgun (WGS) entry which is preliminary data.</text>
</comment>
<accession>F9DTD7</accession>
<feature type="transmembrane region" description="Helical" evidence="1">
    <location>
        <begin position="66"/>
        <end position="88"/>
    </location>
</feature>
<dbReference type="OrthoDB" id="2989943at2"/>
<dbReference type="InterPro" id="IPR025007">
    <property type="entry name" value="DUF3899"/>
</dbReference>
<gene>
    <name evidence="3" type="ORF">HMPREF9372_2068</name>
</gene>
<feature type="domain" description="DUF3899" evidence="2">
    <location>
        <begin position="7"/>
        <end position="84"/>
    </location>
</feature>
<keyword evidence="1" id="KW-0472">Membrane</keyword>
<reference evidence="3 4" key="1">
    <citation type="submission" date="2011-04" db="EMBL/GenBank/DDBJ databases">
        <authorList>
            <person name="Muzny D."/>
            <person name="Qin X."/>
            <person name="Deng J."/>
            <person name="Jiang H."/>
            <person name="Liu Y."/>
            <person name="Qu J."/>
            <person name="Song X.-Z."/>
            <person name="Zhang L."/>
            <person name="Thornton R."/>
            <person name="Coyle M."/>
            <person name="Francisco L."/>
            <person name="Jackson L."/>
            <person name="Javaid M."/>
            <person name="Korchina V."/>
            <person name="Kovar C."/>
            <person name="Mata R."/>
            <person name="Mathew T."/>
            <person name="Ngo R."/>
            <person name="Nguyen L."/>
            <person name="Nguyen N."/>
            <person name="Okwuonu G."/>
            <person name="Ongeri F."/>
            <person name="Pham C."/>
            <person name="Simmons D."/>
            <person name="Wilczek-Boney K."/>
            <person name="Hale W."/>
            <person name="Jakkamsetti A."/>
            <person name="Pham P."/>
            <person name="Ruth R."/>
            <person name="San Lucas F."/>
            <person name="Warren J."/>
            <person name="Zhang J."/>
            <person name="Zhao Z."/>
            <person name="Zhou C."/>
            <person name="Zhu D."/>
            <person name="Lee S."/>
            <person name="Bess C."/>
            <person name="Blankenburg K."/>
            <person name="Forbes L."/>
            <person name="Fu Q."/>
            <person name="Gubbala S."/>
            <person name="Hirani K."/>
            <person name="Jayaseelan J.C."/>
            <person name="Lara F."/>
            <person name="Munidasa M."/>
            <person name="Palculict T."/>
            <person name="Patil S."/>
            <person name="Pu L.-L."/>
            <person name="Saada N."/>
            <person name="Tang L."/>
            <person name="Weissenberger G."/>
            <person name="Zhu Y."/>
            <person name="Hemphill L."/>
            <person name="Shang Y."/>
            <person name="Youmans B."/>
            <person name="Ayvaz T."/>
            <person name="Ross M."/>
            <person name="Santibanez J."/>
            <person name="Aqrawi P."/>
            <person name="Gross S."/>
            <person name="Joshi V."/>
            <person name="Fowler G."/>
            <person name="Nazareth L."/>
            <person name="Reid J."/>
            <person name="Worley K."/>
            <person name="Petrosino J."/>
            <person name="Highlander S."/>
            <person name="Gibbs R."/>
        </authorList>
    </citation>
    <scope>NUCLEOTIDE SEQUENCE [LARGE SCALE GENOMIC DNA]</scope>
    <source>
        <strain evidence="3 4">2681</strain>
    </source>
</reference>
<evidence type="ECO:0000256" key="1">
    <source>
        <dbReference type="SAM" id="Phobius"/>
    </source>
</evidence>
<dbReference type="HOGENOM" id="CLU_165287_0_0_9"/>
<protein>
    <recommendedName>
        <fullName evidence="2">DUF3899 domain-containing protein</fullName>
    </recommendedName>
</protein>
<keyword evidence="1" id="KW-0812">Transmembrane</keyword>
<keyword evidence="1" id="KW-1133">Transmembrane helix</keyword>
<evidence type="ECO:0000259" key="2">
    <source>
        <dbReference type="Pfam" id="PF13038"/>
    </source>
</evidence>
<evidence type="ECO:0000313" key="3">
    <source>
        <dbReference type="EMBL" id="EGQ25695.1"/>
    </source>
</evidence>
<proteinExistence type="predicted"/>
<evidence type="ECO:0000313" key="4">
    <source>
        <dbReference type="Proteomes" id="UP000005316"/>
    </source>
</evidence>
<dbReference type="eggNOG" id="ENOG50333NA">
    <property type="taxonomic scope" value="Bacteria"/>
</dbReference>
<dbReference type="AlphaFoldDB" id="F9DTD7"/>
<dbReference type="RefSeq" id="WP_009498724.1">
    <property type="nucleotide sequence ID" value="NZ_GL982999.1"/>
</dbReference>
<sequence length="89" mass="10078">WSLLGYINVSFFVSGLLLLIGGIVFIIRTGSFDFFMKSMQKVLARKGQREALESMRVPSEAMSVRSAWFFMAGLPSFVLMLLALVLYYL</sequence>
<name>F9DTD7_9BACL</name>
<organism evidence="3 4">
    <name type="scientific">Sporosarcina newyorkensis 2681</name>
    <dbReference type="NCBI Taxonomy" id="1027292"/>
    <lineage>
        <taxon>Bacteria</taxon>
        <taxon>Bacillati</taxon>
        <taxon>Bacillota</taxon>
        <taxon>Bacilli</taxon>
        <taxon>Bacillales</taxon>
        <taxon>Caryophanaceae</taxon>
        <taxon>Sporosarcina</taxon>
    </lineage>
</organism>
<dbReference type="Pfam" id="PF13038">
    <property type="entry name" value="DUF3899"/>
    <property type="match status" value="1"/>
</dbReference>
<dbReference type="EMBL" id="AFPZ01000067">
    <property type="protein sequence ID" value="EGQ25695.1"/>
    <property type="molecule type" value="Genomic_DNA"/>
</dbReference>